<feature type="coiled-coil region" evidence="1">
    <location>
        <begin position="197"/>
        <end position="224"/>
    </location>
</feature>
<dbReference type="InterPro" id="IPR038765">
    <property type="entry name" value="Papain-like_cys_pep_sf"/>
</dbReference>
<evidence type="ECO:0000313" key="4">
    <source>
        <dbReference type="Proteomes" id="UP000015105"/>
    </source>
</evidence>
<organism evidence="3 4">
    <name type="scientific">Aegilops tauschii subsp. strangulata</name>
    <name type="common">Goatgrass</name>
    <dbReference type="NCBI Taxonomy" id="200361"/>
    <lineage>
        <taxon>Eukaryota</taxon>
        <taxon>Viridiplantae</taxon>
        <taxon>Streptophyta</taxon>
        <taxon>Embryophyta</taxon>
        <taxon>Tracheophyta</taxon>
        <taxon>Spermatophyta</taxon>
        <taxon>Magnoliopsida</taxon>
        <taxon>Liliopsida</taxon>
        <taxon>Poales</taxon>
        <taxon>Poaceae</taxon>
        <taxon>BOP clade</taxon>
        <taxon>Pooideae</taxon>
        <taxon>Triticodae</taxon>
        <taxon>Triticeae</taxon>
        <taxon>Triticinae</taxon>
        <taxon>Aegilops</taxon>
    </lineage>
</organism>
<dbReference type="Pfam" id="PF00443">
    <property type="entry name" value="UCH"/>
    <property type="match status" value="1"/>
</dbReference>
<dbReference type="GO" id="GO:0031647">
    <property type="term" value="P:regulation of protein stability"/>
    <property type="evidence" value="ECO:0007669"/>
    <property type="project" value="TreeGrafter"/>
</dbReference>
<dbReference type="PANTHER" id="PTHR24006">
    <property type="entry name" value="UBIQUITIN CARBOXYL-TERMINAL HYDROLASE"/>
    <property type="match status" value="1"/>
</dbReference>
<dbReference type="SUPFAM" id="SSF54001">
    <property type="entry name" value="Cysteine proteinases"/>
    <property type="match status" value="1"/>
</dbReference>
<evidence type="ECO:0000313" key="3">
    <source>
        <dbReference type="EnsemblPlants" id="AET2Gv20556400.32"/>
    </source>
</evidence>
<protein>
    <recommendedName>
        <fullName evidence="2">USP domain-containing protein</fullName>
    </recommendedName>
</protein>
<dbReference type="GO" id="GO:0016579">
    <property type="term" value="P:protein deubiquitination"/>
    <property type="evidence" value="ECO:0007669"/>
    <property type="project" value="InterPro"/>
</dbReference>
<dbReference type="Gramene" id="AET2Gv20556400.32">
    <property type="protein sequence ID" value="AET2Gv20556400.32"/>
    <property type="gene ID" value="AET2Gv20556400"/>
</dbReference>
<dbReference type="EnsemblPlants" id="AET2Gv20556400.32">
    <property type="protein sequence ID" value="AET2Gv20556400.32"/>
    <property type="gene ID" value="AET2Gv20556400"/>
</dbReference>
<proteinExistence type="predicted"/>
<reference evidence="4" key="1">
    <citation type="journal article" date="2014" name="Science">
        <title>Ancient hybridizations among the ancestral genomes of bread wheat.</title>
        <authorList>
            <consortium name="International Wheat Genome Sequencing Consortium,"/>
            <person name="Marcussen T."/>
            <person name="Sandve S.R."/>
            <person name="Heier L."/>
            <person name="Spannagl M."/>
            <person name="Pfeifer M."/>
            <person name="Jakobsen K.S."/>
            <person name="Wulff B.B."/>
            <person name="Steuernagel B."/>
            <person name="Mayer K.F."/>
            <person name="Olsen O.A."/>
        </authorList>
    </citation>
    <scope>NUCLEOTIDE SEQUENCE [LARGE SCALE GENOMIC DNA]</scope>
    <source>
        <strain evidence="4">cv. AL8/78</strain>
    </source>
</reference>
<reference evidence="4" key="2">
    <citation type="journal article" date="2017" name="Nat. Plants">
        <title>The Aegilops tauschii genome reveals multiple impacts of transposons.</title>
        <authorList>
            <person name="Zhao G."/>
            <person name="Zou C."/>
            <person name="Li K."/>
            <person name="Wang K."/>
            <person name="Li T."/>
            <person name="Gao L."/>
            <person name="Zhang X."/>
            <person name="Wang H."/>
            <person name="Yang Z."/>
            <person name="Liu X."/>
            <person name="Jiang W."/>
            <person name="Mao L."/>
            <person name="Kong X."/>
            <person name="Jiao Y."/>
            <person name="Jia J."/>
        </authorList>
    </citation>
    <scope>NUCLEOTIDE SEQUENCE [LARGE SCALE GENOMIC DNA]</scope>
    <source>
        <strain evidence="4">cv. AL8/78</strain>
    </source>
</reference>
<dbReference type="Proteomes" id="UP000015105">
    <property type="component" value="Chromosome 2D"/>
</dbReference>
<feature type="domain" description="USP" evidence="2">
    <location>
        <begin position="1"/>
        <end position="184"/>
    </location>
</feature>
<dbReference type="AlphaFoldDB" id="A0A453BLK6"/>
<reference evidence="3" key="5">
    <citation type="journal article" date="2021" name="G3 (Bethesda)">
        <title>Aegilops tauschii genome assembly Aet v5.0 features greater sequence contiguity and improved annotation.</title>
        <authorList>
            <person name="Wang L."/>
            <person name="Zhu T."/>
            <person name="Rodriguez J.C."/>
            <person name="Deal K.R."/>
            <person name="Dubcovsky J."/>
            <person name="McGuire P.E."/>
            <person name="Lux T."/>
            <person name="Spannagl M."/>
            <person name="Mayer K.F.X."/>
            <person name="Baldrich P."/>
            <person name="Meyers B.C."/>
            <person name="Huo N."/>
            <person name="Gu Y.Q."/>
            <person name="Zhou H."/>
            <person name="Devos K.M."/>
            <person name="Bennetzen J.L."/>
            <person name="Unver T."/>
            <person name="Budak H."/>
            <person name="Gulick P.J."/>
            <person name="Galiba G."/>
            <person name="Kalapos B."/>
            <person name="Nelson D.R."/>
            <person name="Li P."/>
            <person name="You F.M."/>
            <person name="Luo M.C."/>
            <person name="Dvorak J."/>
        </authorList>
    </citation>
    <scope>NUCLEOTIDE SEQUENCE [LARGE SCALE GENOMIC DNA]</scope>
    <source>
        <strain evidence="3">cv. AL8/78</strain>
    </source>
</reference>
<accession>A0A453BLK6</accession>
<dbReference type="PANTHER" id="PTHR24006:SF644">
    <property type="entry name" value="UBIQUITIN CARBOXYL-TERMINAL HYDROLASE 7"/>
    <property type="match status" value="1"/>
</dbReference>
<keyword evidence="1" id="KW-0175">Coiled coil</keyword>
<dbReference type="InterPro" id="IPR050164">
    <property type="entry name" value="Peptidase_C19"/>
</dbReference>
<evidence type="ECO:0000259" key="2">
    <source>
        <dbReference type="PROSITE" id="PS50235"/>
    </source>
</evidence>
<evidence type="ECO:0000256" key="1">
    <source>
        <dbReference type="SAM" id="Coils"/>
    </source>
</evidence>
<dbReference type="Gene3D" id="3.90.70.10">
    <property type="entry name" value="Cysteine proteinases"/>
    <property type="match status" value="1"/>
</dbReference>
<dbReference type="InterPro" id="IPR001394">
    <property type="entry name" value="Peptidase_C19_UCH"/>
</dbReference>
<dbReference type="GO" id="GO:0004843">
    <property type="term" value="F:cysteine-type deubiquitinase activity"/>
    <property type="evidence" value="ECO:0007669"/>
    <property type="project" value="InterPro"/>
</dbReference>
<keyword evidence="4" id="KW-1185">Reference proteome</keyword>
<dbReference type="GO" id="GO:0005634">
    <property type="term" value="C:nucleus"/>
    <property type="evidence" value="ECO:0007669"/>
    <property type="project" value="TreeGrafter"/>
</dbReference>
<sequence>MNYIECINVDFKSTRKESFYDLQLDVKGCQDVYASFDKYVEVERLEGDNKYHAEQHGLQDAKKGVLFIDFPPVLQLQLKRFEYDFMRDTMVKINDRYEFPLQLDLDRDDGKYLSPDADRNVRNLYTLHRFKFDDERVTKEDAKRALEEQYGGEEELPQTNPGLNNTPFKFTKYSNAYMLVYIRESDKDKIICNVDEKDIAEHLRIRLEKDREEKERRKKEKAEAHLYTIIKVAR</sequence>
<dbReference type="GO" id="GO:0005829">
    <property type="term" value="C:cytosol"/>
    <property type="evidence" value="ECO:0007669"/>
    <property type="project" value="TreeGrafter"/>
</dbReference>
<name>A0A453BLK6_AEGTS</name>
<reference evidence="3" key="3">
    <citation type="journal article" date="2017" name="Nature">
        <title>Genome sequence of the progenitor of the wheat D genome Aegilops tauschii.</title>
        <authorList>
            <person name="Luo M.C."/>
            <person name="Gu Y.Q."/>
            <person name="Puiu D."/>
            <person name="Wang H."/>
            <person name="Twardziok S.O."/>
            <person name="Deal K.R."/>
            <person name="Huo N."/>
            <person name="Zhu T."/>
            <person name="Wang L."/>
            <person name="Wang Y."/>
            <person name="McGuire P.E."/>
            <person name="Liu S."/>
            <person name="Long H."/>
            <person name="Ramasamy R.K."/>
            <person name="Rodriguez J.C."/>
            <person name="Van S.L."/>
            <person name="Yuan L."/>
            <person name="Wang Z."/>
            <person name="Xia Z."/>
            <person name="Xiao L."/>
            <person name="Anderson O.D."/>
            <person name="Ouyang S."/>
            <person name="Liang Y."/>
            <person name="Zimin A.V."/>
            <person name="Pertea G."/>
            <person name="Qi P."/>
            <person name="Bennetzen J.L."/>
            <person name="Dai X."/>
            <person name="Dawson M.W."/>
            <person name="Muller H.G."/>
            <person name="Kugler K."/>
            <person name="Rivarola-Duarte L."/>
            <person name="Spannagl M."/>
            <person name="Mayer K.F.X."/>
            <person name="Lu F.H."/>
            <person name="Bevan M.W."/>
            <person name="Leroy P."/>
            <person name="Li P."/>
            <person name="You F.M."/>
            <person name="Sun Q."/>
            <person name="Liu Z."/>
            <person name="Lyons E."/>
            <person name="Wicker T."/>
            <person name="Salzberg S.L."/>
            <person name="Devos K.M."/>
            <person name="Dvorak J."/>
        </authorList>
    </citation>
    <scope>NUCLEOTIDE SEQUENCE [LARGE SCALE GENOMIC DNA]</scope>
    <source>
        <strain evidence="3">cv. AL8/78</strain>
    </source>
</reference>
<dbReference type="InterPro" id="IPR028889">
    <property type="entry name" value="USP"/>
</dbReference>
<reference evidence="3" key="4">
    <citation type="submission" date="2019-03" db="UniProtKB">
        <authorList>
            <consortium name="EnsemblPlants"/>
        </authorList>
    </citation>
    <scope>IDENTIFICATION</scope>
</reference>
<dbReference type="PROSITE" id="PS50235">
    <property type="entry name" value="USP_3"/>
    <property type="match status" value="1"/>
</dbReference>